<proteinExistence type="inferred from homology"/>
<dbReference type="InterPro" id="IPR037038">
    <property type="entry name" value="HepT-like_sf"/>
</dbReference>
<keyword evidence="3" id="KW-0378">Hydrolase</keyword>
<evidence type="ECO:0000256" key="2">
    <source>
        <dbReference type="ARBA" id="ARBA00022722"/>
    </source>
</evidence>
<evidence type="ECO:0000256" key="4">
    <source>
        <dbReference type="ARBA" id="ARBA00024207"/>
    </source>
</evidence>
<keyword evidence="2" id="KW-0540">Nuclease</keyword>
<comment type="similarity">
    <text evidence="4">Belongs to the HepT RNase toxin family.</text>
</comment>
<dbReference type="PANTHER" id="PTHR33397">
    <property type="entry name" value="UPF0331 PROTEIN YUTE"/>
    <property type="match status" value="1"/>
</dbReference>
<dbReference type="NCBIfam" id="NF047751">
    <property type="entry name" value="HepT_toxin"/>
    <property type="match status" value="1"/>
</dbReference>
<dbReference type="GO" id="GO:0016787">
    <property type="term" value="F:hydrolase activity"/>
    <property type="evidence" value="ECO:0007669"/>
    <property type="project" value="UniProtKB-KW"/>
</dbReference>
<keyword evidence="1" id="KW-1277">Toxin-antitoxin system</keyword>
<dbReference type="PANTHER" id="PTHR33397:SF3">
    <property type="entry name" value="MRNA NUCLEASE HEPT"/>
    <property type="match status" value="1"/>
</dbReference>
<evidence type="ECO:0000256" key="1">
    <source>
        <dbReference type="ARBA" id="ARBA00022649"/>
    </source>
</evidence>
<evidence type="ECO:0008006" key="6">
    <source>
        <dbReference type="Google" id="ProtNLM"/>
    </source>
</evidence>
<dbReference type="Pfam" id="PF01934">
    <property type="entry name" value="HepT-like"/>
    <property type="match status" value="1"/>
</dbReference>
<comment type="caution">
    <text evidence="5">The sequence shown here is derived from an EMBL/GenBank/DDBJ whole genome shotgun (WGS) entry which is preliminary data.</text>
</comment>
<reference evidence="5" key="1">
    <citation type="journal article" date="2014" name="Front. Microbiol.">
        <title>High frequency of phylogenetically diverse reductive dehalogenase-homologous genes in deep subseafloor sedimentary metagenomes.</title>
        <authorList>
            <person name="Kawai M."/>
            <person name="Futagami T."/>
            <person name="Toyoda A."/>
            <person name="Takaki Y."/>
            <person name="Nishi S."/>
            <person name="Hori S."/>
            <person name="Arai W."/>
            <person name="Tsubouchi T."/>
            <person name="Morono Y."/>
            <person name="Uchiyama I."/>
            <person name="Ito T."/>
            <person name="Fujiyama A."/>
            <person name="Inagaki F."/>
            <person name="Takami H."/>
        </authorList>
    </citation>
    <scope>NUCLEOTIDE SEQUENCE</scope>
    <source>
        <strain evidence="5">Expedition CK06-06</strain>
    </source>
</reference>
<dbReference type="GO" id="GO:0110001">
    <property type="term" value="C:toxin-antitoxin complex"/>
    <property type="evidence" value="ECO:0007669"/>
    <property type="project" value="InterPro"/>
</dbReference>
<gene>
    <name evidence="5" type="ORF">S01H4_01047</name>
</gene>
<sequence length="139" mass="16193">MINKDLILSKLLKIKKYIQELKTFSNITFEEYKRDFIKKRAVERLILLLAEVATDINSYVIVEIGKNPPTDYYDSFIKAIEIGLISKQLGEKLAPSAGLRNRLVHEYDEIKDDIVFNSINEATKLYTTFIKEVNDYLKQ</sequence>
<dbReference type="GO" id="GO:0004540">
    <property type="term" value="F:RNA nuclease activity"/>
    <property type="evidence" value="ECO:0007669"/>
    <property type="project" value="InterPro"/>
</dbReference>
<accession>X1A1H1</accession>
<dbReference type="InterPro" id="IPR052379">
    <property type="entry name" value="Type_VII_TA_RNase"/>
</dbReference>
<evidence type="ECO:0000313" key="5">
    <source>
        <dbReference type="EMBL" id="GAG66613.1"/>
    </source>
</evidence>
<dbReference type="Gene3D" id="1.20.120.580">
    <property type="entry name" value="bsu32300-like"/>
    <property type="match status" value="1"/>
</dbReference>
<dbReference type="InterPro" id="IPR008201">
    <property type="entry name" value="HepT-like"/>
</dbReference>
<organism evidence="5">
    <name type="scientific">marine sediment metagenome</name>
    <dbReference type="NCBI Taxonomy" id="412755"/>
    <lineage>
        <taxon>unclassified sequences</taxon>
        <taxon>metagenomes</taxon>
        <taxon>ecological metagenomes</taxon>
    </lineage>
</organism>
<evidence type="ECO:0000256" key="3">
    <source>
        <dbReference type="ARBA" id="ARBA00022801"/>
    </source>
</evidence>
<protein>
    <recommendedName>
        <fullName evidence="6">DUF86 domain-containing protein</fullName>
    </recommendedName>
</protein>
<dbReference type="EMBL" id="BART01000173">
    <property type="protein sequence ID" value="GAG66613.1"/>
    <property type="molecule type" value="Genomic_DNA"/>
</dbReference>
<dbReference type="AlphaFoldDB" id="X1A1H1"/>
<name>X1A1H1_9ZZZZ</name>